<organism evidence="2 3">
    <name type="scientific">Candidatus Endobugula sertula</name>
    <name type="common">Bugula neritina bacterial symbiont</name>
    <dbReference type="NCBI Taxonomy" id="62101"/>
    <lineage>
        <taxon>Bacteria</taxon>
        <taxon>Pseudomonadati</taxon>
        <taxon>Pseudomonadota</taxon>
        <taxon>Gammaproteobacteria</taxon>
        <taxon>Cellvibrionales</taxon>
        <taxon>Cellvibrionaceae</taxon>
        <taxon>Candidatus Endobugula</taxon>
    </lineage>
</organism>
<dbReference type="EMBL" id="MDLC01000025">
    <property type="protein sequence ID" value="ODS23566.1"/>
    <property type="molecule type" value="Genomic_DNA"/>
</dbReference>
<feature type="transmembrane region" description="Helical" evidence="1">
    <location>
        <begin position="317"/>
        <end position="338"/>
    </location>
</feature>
<evidence type="ECO:0008006" key="4">
    <source>
        <dbReference type="Google" id="ProtNLM"/>
    </source>
</evidence>
<dbReference type="STRING" id="62101.AB835_08105"/>
<evidence type="ECO:0000313" key="3">
    <source>
        <dbReference type="Proteomes" id="UP000242502"/>
    </source>
</evidence>
<dbReference type="Proteomes" id="UP000242502">
    <property type="component" value="Unassembled WGS sequence"/>
</dbReference>
<keyword evidence="1" id="KW-1133">Transmembrane helix</keyword>
<comment type="caution">
    <text evidence="2">The sequence shown here is derived from an EMBL/GenBank/DDBJ whole genome shotgun (WGS) entry which is preliminary data.</text>
</comment>
<name>A0A1D2QPR3_9GAMM</name>
<gene>
    <name evidence="2" type="ORF">AB835_08105</name>
</gene>
<accession>A0A1D2QPR3</accession>
<sequence>MEINIEKAVKKSRRRLKSVSYRVRFYELLKNYVVTGRMAFPEVFRKLAKRKRERNNRDAIIFESLKALVDEKNVSVFDALAMMLPREEIMLLESSPREDMSMGFDQLIKLAKSKSDITNAVIVSVGMGFLSIVSGIPSLLFQLSIQVPEYLQILPEEHWPEISHFSLFLYKLLIVHYWVIPVVIVIIIGFTIYTLSRPSFVLRRTLDILPPWSIQRGIQSSSFMVGLGTLLNQRIAFPSALEKLLSVSPNYMRLHLEKMEERMEENMALEDVIDTGFVPRDRMDYIEDFVDQVSFSRVLLDEGEDEIKKLPGKIKSLMLTMMTLVILTIFGLNIYVSFSGQQVGIAYKEYYENGFRR</sequence>
<dbReference type="AlphaFoldDB" id="A0A1D2QPR3"/>
<evidence type="ECO:0000256" key="1">
    <source>
        <dbReference type="SAM" id="Phobius"/>
    </source>
</evidence>
<feature type="transmembrane region" description="Helical" evidence="1">
    <location>
        <begin position="175"/>
        <end position="195"/>
    </location>
</feature>
<keyword evidence="1" id="KW-0812">Transmembrane</keyword>
<evidence type="ECO:0000313" key="2">
    <source>
        <dbReference type="EMBL" id="ODS23566.1"/>
    </source>
</evidence>
<reference evidence="2 3" key="1">
    <citation type="journal article" date="2016" name="Appl. Environ. Microbiol.">
        <title>Lack of Overt Genome Reduction in the Bryostatin-Producing Bryozoan Symbiont "Candidatus Endobugula sertula".</title>
        <authorList>
            <person name="Miller I.J."/>
            <person name="Vanee N."/>
            <person name="Fong S.S."/>
            <person name="Lim-Fong G.E."/>
            <person name="Kwan J.C."/>
        </authorList>
    </citation>
    <scope>NUCLEOTIDE SEQUENCE [LARGE SCALE GENOMIC DNA]</scope>
    <source>
        <strain evidence="2">AB1-4</strain>
    </source>
</reference>
<proteinExistence type="predicted"/>
<protein>
    <recommendedName>
        <fullName evidence="4">Type II secretion system protein GspF domain-containing protein</fullName>
    </recommendedName>
</protein>
<keyword evidence="1" id="KW-0472">Membrane</keyword>
<feature type="transmembrane region" description="Helical" evidence="1">
    <location>
        <begin position="117"/>
        <end position="141"/>
    </location>
</feature>